<evidence type="ECO:0000313" key="3">
    <source>
        <dbReference type="Proteomes" id="UP000050482"/>
    </source>
</evidence>
<dbReference type="EMBL" id="LJCO01000019">
    <property type="protein sequence ID" value="KPV44947.1"/>
    <property type="molecule type" value="Genomic_DNA"/>
</dbReference>
<gene>
    <name evidence="2" type="ORF">AN477_04910</name>
</gene>
<evidence type="ECO:0000259" key="1">
    <source>
        <dbReference type="PROSITE" id="PS51186"/>
    </source>
</evidence>
<dbReference type="Gene3D" id="3.40.630.30">
    <property type="match status" value="1"/>
</dbReference>
<name>A0A0P9CGT7_9BACL</name>
<dbReference type="InterPro" id="IPR051531">
    <property type="entry name" value="N-acetyltransferase"/>
</dbReference>
<dbReference type="CDD" id="cd04301">
    <property type="entry name" value="NAT_SF"/>
    <property type="match status" value="1"/>
</dbReference>
<dbReference type="SUPFAM" id="SSF55729">
    <property type="entry name" value="Acyl-CoA N-acyltransferases (Nat)"/>
    <property type="match status" value="1"/>
</dbReference>
<dbReference type="STRING" id="471514.AN477_04910"/>
<feature type="domain" description="N-acetyltransferase" evidence="1">
    <location>
        <begin position="16"/>
        <end position="167"/>
    </location>
</feature>
<dbReference type="InterPro" id="IPR016181">
    <property type="entry name" value="Acyl_CoA_acyltransferase"/>
</dbReference>
<organism evidence="2 3">
    <name type="scientific">Alicyclobacillus ferrooxydans</name>
    <dbReference type="NCBI Taxonomy" id="471514"/>
    <lineage>
        <taxon>Bacteria</taxon>
        <taxon>Bacillati</taxon>
        <taxon>Bacillota</taxon>
        <taxon>Bacilli</taxon>
        <taxon>Bacillales</taxon>
        <taxon>Alicyclobacillaceae</taxon>
        <taxon>Alicyclobacillus</taxon>
    </lineage>
</organism>
<dbReference type="InterPro" id="IPR000182">
    <property type="entry name" value="GNAT_dom"/>
</dbReference>
<dbReference type="OrthoDB" id="9802340at2"/>
<dbReference type="PANTHER" id="PTHR43792">
    <property type="entry name" value="GNAT FAMILY, PUTATIVE (AFU_ORTHOLOGUE AFUA_3G00765)-RELATED-RELATED"/>
    <property type="match status" value="1"/>
</dbReference>
<dbReference type="PATRIC" id="fig|471514.4.peg.3142"/>
<dbReference type="Pfam" id="PF13302">
    <property type="entry name" value="Acetyltransf_3"/>
    <property type="match status" value="1"/>
</dbReference>
<keyword evidence="3" id="KW-1185">Reference proteome</keyword>
<comment type="caution">
    <text evidence="2">The sequence shown here is derived from an EMBL/GenBank/DDBJ whole genome shotgun (WGS) entry which is preliminary data.</text>
</comment>
<sequence>MPEIRTKHLWMASWTIERVDAALFDKEQLSQNLSAVIPDDFPNEPVSLYVLPKLRVDLRNDLSVGNWSGIIIHSEDSIVIGSMGFKSAPDESGTIEIGYDVIPAYQGNGYATEMARAMVEWAFQQPGVKKVTAQCLKDNLASIRVLQKTGLHEVSRSDELISWELNR</sequence>
<reference evidence="2 3" key="1">
    <citation type="submission" date="2015-09" db="EMBL/GenBank/DDBJ databases">
        <title>Draft genome sequence of Alicyclobacillus ferrooxydans DSM 22381.</title>
        <authorList>
            <person name="Hemp J."/>
        </authorList>
    </citation>
    <scope>NUCLEOTIDE SEQUENCE [LARGE SCALE GENOMIC DNA]</scope>
    <source>
        <strain evidence="2 3">TC-34</strain>
    </source>
</reference>
<proteinExistence type="predicted"/>
<dbReference type="PANTHER" id="PTHR43792:SF13">
    <property type="entry name" value="ACETYLTRANSFERASE"/>
    <property type="match status" value="1"/>
</dbReference>
<dbReference type="Proteomes" id="UP000050482">
    <property type="component" value="Unassembled WGS sequence"/>
</dbReference>
<protein>
    <recommendedName>
        <fullName evidence="1">N-acetyltransferase domain-containing protein</fullName>
    </recommendedName>
</protein>
<evidence type="ECO:0000313" key="2">
    <source>
        <dbReference type="EMBL" id="KPV44947.1"/>
    </source>
</evidence>
<accession>A0A0P9CGT7</accession>
<dbReference type="AlphaFoldDB" id="A0A0P9CGT7"/>
<dbReference type="RefSeq" id="WP_054968056.1">
    <property type="nucleotide sequence ID" value="NZ_LJCO01000019.1"/>
</dbReference>
<dbReference type="GO" id="GO:0016747">
    <property type="term" value="F:acyltransferase activity, transferring groups other than amino-acyl groups"/>
    <property type="evidence" value="ECO:0007669"/>
    <property type="project" value="InterPro"/>
</dbReference>
<dbReference type="PROSITE" id="PS51186">
    <property type="entry name" value="GNAT"/>
    <property type="match status" value="1"/>
</dbReference>